<proteinExistence type="predicted"/>
<feature type="transmembrane region" description="Helical" evidence="1">
    <location>
        <begin position="38"/>
        <end position="65"/>
    </location>
</feature>
<dbReference type="AlphaFoldDB" id="A0A6C0I453"/>
<sequence>MRNIRDSCIQFFQNEDIRKEIRDIISPIVDIVYNELYVYLWVICFYNVFLFFILLANLVLILHLIKQAKD</sequence>
<evidence type="ECO:0000256" key="1">
    <source>
        <dbReference type="SAM" id="Phobius"/>
    </source>
</evidence>
<reference evidence="2" key="1">
    <citation type="journal article" date="2020" name="Nature">
        <title>Giant virus diversity and host interactions through global metagenomics.</title>
        <authorList>
            <person name="Schulz F."/>
            <person name="Roux S."/>
            <person name="Paez-Espino D."/>
            <person name="Jungbluth S."/>
            <person name="Walsh D.A."/>
            <person name="Denef V.J."/>
            <person name="McMahon K.D."/>
            <person name="Konstantinidis K.T."/>
            <person name="Eloe-Fadrosh E.A."/>
            <person name="Kyrpides N.C."/>
            <person name="Woyke T."/>
        </authorList>
    </citation>
    <scope>NUCLEOTIDE SEQUENCE</scope>
    <source>
        <strain evidence="2">GVMAG-M-3300023184-190</strain>
    </source>
</reference>
<accession>A0A6C0I453</accession>
<evidence type="ECO:0000313" key="2">
    <source>
        <dbReference type="EMBL" id="QHT87360.1"/>
    </source>
</evidence>
<dbReference type="EMBL" id="MN740087">
    <property type="protein sequence ID" value="QHT87360.1"/>
    <property type="molecule type" value="Genomic_DNA"/>
</dbReference>
<keyword evidence="1" id="KW-0472">Membrane</keyword>
<protein>
    <submittedName>
        <fullName evidence="2">Uncharacterized protein</fullName>
    </submittedName>
</protein>
<keyword evidence="1" id="KW-0812">Transmembrane</keyword>
<keyword evidence="1" id="KW-1133">Transmembrane helix</keyword>
<organism evidence="2">
    <name type="scientific">viral metagenome</name>
    <dbReference type="NCBI Taxonomy" id="1070528"/>
    <lineage>
        <taxon>unclassified sequences</taxon>
        <taxon>metagenomes</taxon>
        <taxon>organismal metagenomes</taxon>
    </lineage>
</organism>
<name>A0A6C0I453_9ZZZZ</name>